<protein>
    <recommendedName>
        <fullName evidence="3">MIP18 family-like domain-containing protein</fullName>
    </recommendedName>
</protein>
<comment type="similarity">
    <text evidence="1">Belongs to the MIP18 family.</text>
</comment>
<dbReference type="AlphaFoldDB" id="A0AAD1XW60"/>
<keyword evidence="2" id="KW-0159">Chromosome partition</keyword>
<dbReference type="InterPro" id="IPR034904">
    <property type="entry name" value="FSCA_dom_sf"/>
</dbReference>
<accession>A0AAD1XW60</accession>
<dbReference type="PANTHER" id="PTHR12377:SF0">
    <property type="entry name" value="CYTOSOLIC IRON-SULFUR ASSEMBLY COMPONENT 2B"/>
    <property type="match status" value="1"/>
</dbReference>
<reference evidence="4" key="1">
    <citation type="submission" date="2023-07" db="EMBL/GenBank/DDBJ databases">
        <authorList>
            <consortium name="AG Swart"/>
            <person name="Singh M."/>
            <person name="Singh A."/>
            <person name="Seah K."/>
            <person name="Emmerich C."/>
        </authorList>
    </citation>
    <scope>NUCLEOTIDE SEQUENCE</scope>
    <source>
        <strain evidence="4">DP1</strain>
    </source>
</reference>
<dbReference type="Gene3D" id="6.10.250.1280">
    <property type="match status" value="1"/>
</dbReference>
<feature type="domain" description="MIP18 family-like" evidence="3">
    <location>
        <begin position="45"/>
        <end position="118"/>
    </location>
</feature>
<keyword evidence="5" id="KW-1185">Reference proteome</keyword>
<dbReference type="GO" id="GO:0007059">
    <property type="term" value="P:chromosome segregation"/>
    <property type="evidence" value="ECO:0007669"/>
    <property type="project" value="UniProtKB-KW"/>
</dbReference>
<evidence type="ECO:0000256" key="1">
    <source>
        <dbReference type="ARBA" id="ARBA00010381"/>
    </source>
</evidence>
<dbReference type="GO" id="GO:0140535">
    <property type="term" value="C:intracellular protein-containing complex"/>
    <property type="evidence" value="ECO:0007669"/>
    <property type="project" value="UniProtKB-ARBA"/>
</dbReference>
<dbReference type="Pfam" id="PF01883">
    <property type="entry name" value="FeS_assembly_P"/>
    <property type="match status" value="1"/>
</dbReference>
<dbReference type="InterPro" id="IPR039796">
    <property type="entry name" value="MIP18"/>
</dbReference>
<evidence type="ECO:0000313" key="4">
    <source>
        <dbReference type="EMBL" id="CAI2380160.1"/>
    </source>
</evidence>
<comment type="caution">
    <text evidence="4">The sequence shown here is derived from an EMBL/GenBank/DDBJ whole genome shotgun (WGS) entry which is preliminary data.</text>
</comment>
<evidence type="ECO:0000259" key="3">
    <source>
        <dbReference type="Pfam" id="PF01883"/>
    </source>
</evidence>
<evidence type="ECO:0000313" key="5">
    <source>
        <dbReference type="Proteomes" id="UP001295684"/>
    </source>
</evidence>
<dbReference type="PANTHER" id="PTHR12377">
    <property type="entry name" value="CYTOSOLIC IRON-SULFUR ASSEMBLY COMPONENT 2B-RELATED"/>
    <property type="match status" value="1"/>
</dbReference>
<dbReference type="EMBL" id="CAMPGE010022087">
    <property type="protein sequence ID" value="CAI2380160.1"/>
    <property type="molecule type" value="Genomic_DNA"/>
</dbReference>
<gene>
    <name evidence="4" type="ORF">ECRASSUSDP1_LOCUS21589</name>
</gene>
<dbReference type="GO" id="GO:0051604">
    <property type="term" value="P:protein maturation"/>
    <property type="evidence" value="ECO:0007669"/>
    <property type="project" value="InterPro"/>
</dbReference>
<dbReference type="GO" id="GO:1990229">
    <property type="term" value="C:iron-sulfur cluster assembly complex"/>
    <property type="evidence" value="ECO:0007669"/>
    <property type="project" value="UniProtKB-ARBA"/>
</dbReference>
<dbReference type="Proteomes" id="UP001295684">
    <property type="component" value="Unassembled WGS sequence"/>
</dbReference>
<name>A0AAD1XW60_EUPCR</name>
<dbReference type="Gene3D" id="3.30.300.130">
    <property type="entry name" value="Fe-S cluster assembly (FSCA)"/>
    <property type="match status" value="1"/>
</dbReference>
<dbReference type="SUPFAM" id="SSF117916">
    <property type="entry name" value="Fe-S cluster assembly (FSCA) domain-like"/>
    <property type="match status" value="1"/>
</dbReference>
<proteinExistence type="inferred from homology"/>
<dbReference type="InterPro" id="IPR002744">
    <property type="entry name" value="MIP18-like"/>
</dbReference>
<organism evidence="4 5">
    <name type="scientific">Euplotes crassus</name>
    <dbReference type="NCBI Taxonomy" id="5936"/>
    <lineage>
        <taxon>Eukaryota</taxon>
        <taxon>Sar</taxon>
        <taxon>Alveolata</taxon>
        <taxon>Ciliophora</taxon>
        <taxon>Intramacronucleata</taxon>
        <taxon>Spirotrichea</taxon>
        <taxon>Hypotrichia</taxon>
        <taxon>Euplotida</taxon>
        <taxon>Euplotidae</taxon>
        <taxon>Moneuplotes</taxon>
    </lineage>
</organism>
<dbReference type="FunFam" id="3.30.300.130:FF:000005">
    <property type="entry name" value="Mitotic spindle-associated mmxd complex subunit"/>
    <property type="match status" value="1"/>
</dbReference>
<evidence type="ECO:0000256" key="2">
    <source>
        <dbReference type="ARBA" id="ARBA00022829"/>
    </source>
</evidence>
<sequence length="170" mass="19454">MSDPNTLENPNPLVQSVPNPNTLISKARIQQELDEDVDDEFDALEVFELIRHINDPEHPLTLEQLNVVSHKLIEVDLLNSTITVLYTPTIPHCSQAILIGLMLRVKLYRSLPERFKVDIMIEPGKHASEHAINKQLNDKERVAAALENKQLLNIVNQGLRNSDRDFEYLF</sequence>